<dbReference type="EMBL" id="JAWDGP010006330">
    <property type="protein sequence ID" value="KAK3742932.1"/>
    <property type="molecule type" value="Genomic_DNA"/>
</dbReference>
<dbReference type="Proteomes" id="UP001283361">
    <property type="component" value="Unassembled WGS sequence"/>
</dbReference>
<evidence type="ECO:0000256" key="1">
    <source>
        <dbReference type="SAM" id="MobiDB-lite"/>
    </source>
</evidence>
<evidence type="ECO:0000313" key="3">
    <source>
        <dbReference type="Proteomes" id="UP001283361"/>
    </source>
</evidence>
<dbReference type="AlphaFoldDB" id="A0AAE1CXE7"/>
<protein>
    <submittedName>
        <fullName evidence="2">Uncharacterized protein</fullName>
    </submittedName>
</protein>
<name>A0AAE1CXE7_9GAST</name>
<feature type="region of interest" description="Disordered" evidence="1">
    <location>
        <begin position="1"/>
        <end position="57"/>
    </location>
</feature>
<comment type="caution">
    <text evidence="2">The sequence shown here is derived from an EMBL/GenBank/DDBJ whole genome shotgun (WGS) entry which is preliminary data.</text>
</comment>
<sequence length="83" mass="8913">MNFGPAVCRPISRPDAGELNAQSHSFNRSGPTPDPQSQPSTLDSKPQTISKSTPTPGSSLILVLNFVIVRAPELFARIPSQQQ</sequence>
<gene>
    <name evidence="2" type="ORF">RRG08_062151</name>
</gene>
<organism evidence="2 3">
    <name type="scientific">Elysia crispata</name>
    <name type="common">lettuce slug</name>
    <dbReference type="NCBI Taxonomy" id="231223"/>
    <lineage>
        <taxon>Eukaryota</taxon>
        <taxon>Metazoa</taxon>
        <taxon>Spiralia</taxon>
        <taxon>Lophotrochozoa</taxon>
        <taxon>Mollusca</taxon>
        <taxon>Gastropoda</taxon>
        <taxon>Heterobranchia</taxon>
        <taxon>Euthyneura</taxon>
        <taxon>Panpulmonata</taxon>
        <taxon>Sacoglossa</taxon>
        <taxon>Placobranchoidea</taxon>
        <taxon>Plakobranchidae</taxon>
        <taxon>Elysia</taxon>
    </lineage>
</organism>
<feature type="compositionally biased region" description="Polar residues" evidence="1">
    <location>
        <begin position="20"/>
        <end position="57"/>
    </location>
</feature>
<keyword evidence="3" id="KW-1185">Reference proteome</keyword>
<proteinExistence type="predicted"/>
<reference evidence="2" key="1">
    <citation type="journal article" date="2023" name="G3 (Bethesda)">
        <title>A reference genome for the long-term kleptoplast-retaining sea slug Elysia crispata morphotype clarki.</title>
        <authorList>
            <person name="Eastman K.E."/>
            <person name="Pendleton A.L."/>
            <person name="Shaikh M.A."/>
            <person name="Suttiyut T."/>
            <person name="Ogas R."/>
            <person name="Tomko P."/>
            <person name="Gavelis G."/>
            <person name="Widhalm J.R."/>
            <person name="Wisecaver J.H."/>
        </authorList>
    </citation>
    <scope>NUCLEOTIDE SEQUENCE</scope>
    <source>
        <strain evidence="2">ECLA1</strain>
    </source>
</reference>
<accession>A0AAE1CXE7</accession>
<evidence type="ECO:0000313" key="2">
    <source>
        <dbReference type="EMBL" id="KAK3742932.1"/>
    </source>
</evidence>